<feature type="region of interest" description="Disordered" evidence="1">
    <location>
        <begin position="1"/>
        <end position="53"/>
    </location>
</feature>
<gene>
    <name evidence="2" type="ORF">A4A49_57544</name>
</gene>
<dbReference type="Gramene" id="OIT03369">
    <property type="protein sequence ID" value="OIT03369"/>
    <property type="gene ID" value="A4A49_57544"/>
</dbReference>
<organism evidence="2 3">
    <name type="scientific">Nicotiana attenuata</name>
    <name type="common">Coyote tobacco</name>
    <dbReference type="NCBI Taxonomy" id="49451"/>
    <lineage>
        <taxon>Eukaryota</taxon>
        <taxon>Viridiplantae</taxon>
        <taxon>Streptophyta</taxon>
        <taxon>Embryophyta</taxon>
        <taxon>Tracheophyta</taxon>
        <taxon>Spermatophyta</taxon>
        <taxon>Magnoliopsida</taxon>
        <taxon>eudicotyledons</taxon>
        <taxon>Gunneridae</taxon>
        <taxon>Pentapetalae</taxon>
        <taxon>asterids</taxon>
        <taxon>lamiids</taxon>
        <taxon>Solanales</taxon>
        <taxon>Solanaceae</taxon>
        <taxon>Nicotianoideae</taxon>
        <taxon>Nicotianeae</taxon>
        <taxon>Nicotiana</taxon>
    </lineage>
</organism>
<accession>A0A1J6J851</accession>
<reference evidence="2" key="1">
    <citation type="submission" date="2016-11" db="EMBL/GenBank/DDBJ databases">
        <title>The genome of Nicotiana attenuata.</title>
        <authorList>
            <person name="Xu S."/>
            <person name="Brockmoeller T."/>
            <person name="Gaquerel E."/>
            <person name="Navarro A."/>
            <person name="Kuhl H."/>
            <person name="Gase K."/>
            <person name="Ling Z."/>
            <person name="Zhou W."/>
            <person name="Kreitzer C."/>
            <person name="Stanke M."/>
            <person name="Tang H."/>
            <person name="Lyons E."/>
            <person name="Pandey P."/>
            <person name="Pandey S.P."/>
            <person name="Timmermann B."/>
            <person name="Baldwin I.T."/>
        </authorList>
    </citation>
    <scope>NUCLEOTIDE SEQUENCE [LARGE SCALE GENOMIC DNA]</scope>
    <source>
        <strain evidence="2">UT</strain>
    </source>
</reference>
<evidence type="ECO:0000313" key="2">
    <source>
        <dbReference type="EMBL" id="OIT03369.1"/>
    </source>
</evidence>
<proteinExistence type="predicted"/>
<evidence type="ECO:0000313" key="3">
    <source>
        <dbReference type="Proteomes" id="UP000187609"/>
    </source>
</evidence>
<dbReference type="EMBL" id="MJEQ01037187">
    <property type="protein sequence ID" value="OIT03369.1"/>
    <property type="molecule type" value="Genomic_DNA"/>
</dbReference>
<keyword evidence="3" id="KW-1185">Reference proteome</keyword>
<feature type="compositionally biased region" description="Acidic residues" evidence="1">
    <location>
        <begin position="1"/>
        <end position="13"/>
    </location>
</feature>
<name>A0A1J6J851_NICAT</name>
<sequence>MAEGETVDGDEGQEVSSQKAGESAEAQQDVVRSSEGSAATTPSFDLNIANPTGNIPHVYSESTLGVNEQETIENMLLIADEGSLVDGYEGVNETIGS</sequence>
<feature type="non-terminal residue" evidence="2">
    <location>
        <position position="97"/>
    </location>
</feature>
<dbReference type="Proteomes" id="UP000187609">
    <property type="component" value="Unassembled WGS sequence"/>
</dbReference>
<dbReference type="AlphaFoldDB" id="A0A1J6J851"/>
<protein>
    <submittedName>
        <fullName evidence="2">Uncharacterized protein</fullName>
    </submittedName>
</protein>
<feature type="compositionally biased region" description="Polar residues" evidence="1">
    <location>
        <begin position="30"/>
        <end position="53"/>
    </location>
</feature>
<comment type="caution">
    <text evidence="2">The sequence shown here is derived from an EMBL/GenBank/DDBJ whole genome shotgun (WGS) entry which is preliminary data.</text>
</comment>
<evidence type="ECO:0000256" key="1">
    <source>
        <dbReference type="SAM" id="MobiDB-lite"/>
    </source>
</evidence>